<dbReference type="AlphaFoldDB" id="A0AAD8IBU7"/>
<name>A0AAD8IBU7_9APIA</name>
<sequence>MESDKIWNSLQFGMEIQANDHNSTSEQIPNCYFHPNWDNSMDQSDPFESALSSLVSSPTSNLGMQVKNGDQQNVVLRELIGRLGSICNSSDIYNNTNSTNTSCYNTPMNSPPRLNLSVMDHHIRGGNLPVSSDPGFAERAARFSCFGNGLDGKLPKVGGSQMGIQENKDGFLSMLSRSSSPEKGEFGDSMEESSLSEQIPGGENGLKGQKDVNVKKRKAIPRGKAKETVSAKEAKAGAENDGPNSKRSKAEEGNQKQSKENSKLPEPPKDYIHVRARRGQATDSHSLAERVRREKISERMKFLQDLVPGCNKVTGKAVMLDEIINYVQSLQHQVEFLSMKLSTVNPRMGFNMEDIISKDVFQSYASLPQNIYPVDASAQTFPYAFQSQQGSNLHSNMPNGTKSPLYMNSLTAAIRRNPGMQQPPTDGYNAGIASQMSFWDDDLQNVVQMGFGQNQHENFHASDATNQMKVEL</sequence>
<comment type="subcellular location">
    <subcellularLocation>
        <location evidence="1">Nucleus</location>
    </subcellularLocation>
</comment>
<evidence type="ECO:0000259" key="6">
    <source>
        <dbReference type="PROSITE" id="PS50888"/>
    </source>
</evidence>
<dbReference type="FunFam" id="4.10.280.10:FF:000002">
    <property type="entry name" value="Basic helix-loop-helix transcription factor"/>
    <property type="match status" value="1"/>
</dbReference>
<dbReference type="Proteomes" id="UP001237642">
    <property type="component" value="Unassembled WGS sequence"/>
</dbReference>
<dbReference type="InterPro" id="IPR024097">
    <property type="entry name" value="bHLH_ZIP_TF"/>
</dbReference>
<dbReference type="Gene3D" id="4.10.280.10">
    <property type="entry name" value="Helix-loop-helix DNA-binding domain"/>
    <property type="match status" value="1"/>
</dbReference>
<dbReference type="InterPro" id="IPR011598">
    <property type="entry name" value="bHLH_dom"/>
</dbReference>
<feature type="compositionally biased region" description="Basic and acidic residues" evidence="5">
    <location>
        <begin position="248"/>
        <end position="269"/>
    </location>
</feature>
<dbReference type="SMART" id="SM00353">
    <property type="entry name" value="HLH"/>
    <property type="match status" value="1"/>
</dbReference>
<reference evidence="7" key="1">
    <citation type="submission" date="2023-02" db="EMBL/GenBank/DDBJ databases">
        <title>Genome of toxic invasive species Heracleum sosnowskyi carries increased number of genes despite the absence of recent whole-genome duplications.</title>
        <authorList>
            <person name="Schelkunov M."/>
            <person name="Shtratnikova V."/>
            <person name="Makarenko M."/>
            <person name="Klepikova A."/>
            <person name="Omelchenko D."/>
            <person name="Novikova G."/>
            <person name="Obukhova E."/>
            <person name="Bogdanov V."/>
            <person name="Penin A."/>
            <person name="Logacheva M."/>
        </authorList>
    </citation>
    <scope>NUCLEOTIDE SEQUENCE</scope>
    <source>
        <strain evidence="7">Hsosn_3</strain>
        <tissue evidence="7">Leaf</tissue>
    </source>
</reference>
<organism evidence="7 8">
    <name type="scientific">Heracleum sosnowskyi</name>
    <dbReference type="NCBI Taxonomy" id="360622"/>
    <lineage>
        <taxon>Eukaryota</taxon>
        <taxon>Viridiplantae</taxon>
        <taxon>Streptophyta</taxon>
        <taxon>Embryophyta</taxon>
        <taxon>Tracheophyta</taxon>
        <taxon>Spermatophyta</taxon>
        <taxon>Magnoliopsida</taxon>
        <taxon>eudicotyledons</taxon>
        <taxon>Gunneridae</taxon>
        <taxon>Pentapetalae</taxon>
        <taxon>asterids</taxon>
        <taxon>campanulids</taxon>
        <taxon>Apiales</taxon>
        <taxon>Apiaceae</taxon>
        <taxon>Apioideae</taxon>
        <taxon>apioid superclade</taxon>
        <taxon>Tordylieae</taxon>
        <taxon>Tordyliinae</taxon>
        <taxon>Heracleum</taxon>
    </lineage>
</organism>
<keyword evidence="8" id="KW-1185">Reference proteome</keyword>
<protein>
    <submittedName>
        <fullName evidence="7">Transcription factor bHLH77</fullName>
    </submittedName>
</protein>
<dbReference type="EMBL" id="JAUIZM010000006">
    <property type="protein sequence ID" value="KAK1381115.1"/>
    <property type="molecule type" value="Genomic_DNA"/>
</dbReference>
<dbReference type="InterPro" id="IPR036638">
    <property type="entry name" value="HLH_DNA-bd_sf"/>
</dbReference>
<evidence type="ECO:0000256" key="2">
    <source>
        <dbReference type="ARBA" id="ARBA00023015"/>
    </source>
</evidence>
<dbReference type="GO" id="GO:0003700">
    <property type="term" value="F:DNA-binding transcription factor activity"/>
    <property type="evidence" value="ECO:0007669"/>
    <property type="project" value="TreeGrafter"/>
</dbReference>
<feature type="domain" description="BHLH" evidence="6">
    <location>
        <begin position="280"/>
        <end position="330"/>
    </location>
</feature>
<keyword evidence="3" id="KW-0804">Transcription</keyword>
<evidence type="ECO:0000313" key="8">
    <source>
        <dbReference type="Proteomes" id="UP001237642"/>
    </source>
</evidence>
<feature type="compositionally biased region" description="Basic and acidic residues" evidence="5">
    <location>
        <begin position="224"/>
        <end position="238"/>
    </location>
</feature>
<dbReference type="Pfam" id="PF00010">
    <property type="entry name" value="HLH"/>
    <property type="match status" value="1"/>
</dbReference>
<evidence type="ECO:0000256" key="5">
    <source>
        <dbReference type="SAM" id="MobiDB-lite"/>
    </source>
</evidence>
<feature type="region of interest" description="Disordered" evidence="5">
    <location>
        <begin position="174"/>
        <end position="269"/>
    </location>
</feature>
<dbReference type="CDD" id="cd18919">
    <property type="entry name" value="bHLH_AtBPE_like"/>
    <property type="match status" value="1"/>
</dbReference>
<evidence type="ECO:0000256" key="1">
    <source>
        <dbReference type="ARBA" id="ARBA00004123"/>
    </source>
</evidence>
<evidence type="ECO:0000313" key="7">
    <source>
        <dbReference type="EMBL" id="KAK1381115.1"/>
    </source>
</evidence>
<comment type="caution">
    <text evidence="7">The sequence shown here is derived from an EMBL/GenBank/DDBJ whole genome shotgun (WGS) entry which is preliminary data.</text>
</comment>
<evidence type="ECO:0000256" key="4">
    <source>
        <dbReference type="ARBA" id="ARBA00023242"/>
    </source>
</evidence>
<dbReference type="GO" id="GO:0046983">
    <property type="term" value="F:protein dimerization activity"/>
    <property type="evidence" value="ECO:0007669"/>
    <property type="project" value="InterPro"/>
</dbReference>
<dbReference type="GO" id="GO:0005634">
    <property type="term" value="C:nucleus"/>
    <property type="evidence" value="ECO:0007669"/>
    <property type="project" value="UniProtKB-SubCell"/>
</dbReference>
<proteinExistence type="predicted"/>
<accession>A0AAD8IBU7</accession>
<evidence type="ECO:0000256" key="3">
    <source>
        <dbReference type="ARBA" id="ARBA00023163"/>
    </source>
</evidence>
<dbReference type="PANTHER" id="PTHR12565:SF450">
    <property type="entry name" value="TRANSCRIPTION FACTOR BHLH63-LIKE"/>
    <property type="match status" value="1"/>
</dbReference>
<gene>
    <name evidence="7" type="ORF">POM88_027859</name>
</gene>
<dbReference type="PROSITE" id="PS50888">
    <property type="entry name" value="BHLH"/>
    <property type="match status" value="1"/>
</dbReference>
<keyword evidence="4" id="KW-0539">Nucleus</keyword>
<dbReference type="SUPFAM" id="SSF47459">
    <property type="entry name" value="HLH, helix-loop-helix DNA-binding domain"/>
    <property type="match status" value="1"/>
</dbReference>
<dbReference type="PANTHER" id="PTHR12565">
    <property type="entry name" value="STEROL REGULATORY ELEMENT-BINDING PROTEIN"/>
    <property type="match status" value="1"/>
</dbReference>
<keyword evidence="2" id="KW-0805">Transcription regulation</keyword>
<reference evidence="7" key="2">
    <citation type="submission" date="2023-05" db="EMBL/GenBank/DDBJ databases">
        <authorList>
            <person name="Schelkunov M.I."/>
        </authorList>
    </citation>
    <scope>NUCLEOTIDE SEQUENCE</scope>
    <source>
        <strain evidence="7">Hsosn_3</strain>
        <tissue evidence="7">Leaf</tissue>
    </source>
</reference>